<dbReference type="EMBL" id="CAJVPT010050832">
    <property type="protein sequence ID" value="CAG8746658.1"/>
    <property type="molecule type" value="Genomic_DNA"/>
</dbReference>
<protein>
    <submittedName>
        <fullName evidence="1">9658_t:CDS:1</fullName>
    </submittedName>
</protein>
<sequence>MGNNRPNANICTMTCSGDSSQTCGGPDAINIYVKDSYAYTTGPASVLPSYNGYDVTQCWQDASNNRILKQGPATSIPYDQMTAQKCVDGCAAAGFSSAGVEYGGECYCDNVTLPPGQSESISENRGGGIVAIVRGKRRRRTGGILIAIFDVDADCVGSSANLSRITST</sequence>
<dbReference type="Proteomes" id="UP000789525">
    <property type="component" value="Unassembled WGS sequence"/>
</dbReference>
<name>A0ACA9QJB0_9GLOM</name>
<gene>
    <name evidence="1" type="ORF">ACOLOM_LOCUS12481</name>
</gene>
<feature type="non-terminal residue" evidence="1">
    <location>
        <position position="168"/>
    </location>
</feature>
<organism evidence="1 2">
    <name type="scientific">Acaulospora colombiana</name>
    <dbReference type="NCBI Taxonomy" id="27376"/>
    <lineage>
        <taxon>Eukaryota</taxon>
        <taxon>Fungi</taxon>
        <taxon>Fungi incertae sedis</taxon>
        <taxon>Mucoromycota</taxon>
        <taxon>Glomeromycotina</taxon>
        <taxon>Glomeromycetes</taxon>
        <taxon>Diversisporales</taxon>
        <taxon>Acaulosporaceae</taxon>
        <taxon>Acaulospora</taxon>
    </lineage>
</organism>
<reference evidence="1" key="1">
    <citation type="submission" date="2021-06" db="EMBL/GenBank/DDBJ databases">
        <authorList>
            <person name="Kallberg Y."/>
            <person name="Tangrot J."/>
            <person name="Rosling A."/>
        </authorList>
    </citation>
    <scope>NUCLEOTIDE SEQUENCE</scope>
    <source>
        <strain evidence="1">CL356</strain>
    </source>
</reference>
<accession>A0ACA9QJB0</accession>
<proteinExistence type="predicted"/>
<keyword evidence="2" id="KW-1185">Reference proteome</keyword>
<evidence type="ECO:0000313" key="2">
    <source>
        <dbReference type="Proteomes" id="UP000789525"/>
    </source>
</evidence>
<evidence type="ECO:0000313" key="1">
    <source>
        <dbReference type="EMBL" id="CAG8746658.1"/>
    </source>
</evidence>
<comment type="caution">
    <text evidence="1">The sequence shown here is derived from an EMBL/GenBank/DDBJ whole genome shotgun (WGS) entry which is preliminary data.</text>
</comment>